<evidence type="ECO:0000256" key="1">
    <source>
        <dbReference type="SAM" id="Phobius"/>
    </source>
</evidence>
<dbReference type="Pfam" id="PF03703">
    <property type="entry name" value="bPH_2"/>
    <property type="match status" value="1"/>
</dbReference>
<comment type="caution">
    <text evidence="3">The sequence shown here is derived from an EMBL/GenBank/DDBJ whole genome shotgun (WGS) entry which is preliminary data.</text>
</comment>
<proteinExistence type="predicted"/>
<reference evidence="3 4" key="1">
    <citation type="submission" date="2018-12" db="EMBL/GenBank/DDBJ databases">
        <title>Dyella dinghuensis sp. nov. DHOA06 and Dyella choica sp. nov. 4M-K27, isolated from forest soil.</title>
        <authorList>
            <person name="Qiu L.-H."/>
            <person name="Gao Z.-H."/>
        </authorList>
    </citation>
    <scope>NUCLEOTIDE SEQUENCE [LARGE SCALE GENOMIC DNA]</scope>
    <source>
        <strain evidence="3 4">DHOA06</strain>
    </source>
</reference>
<dbReference type="RefSeq" id="WP_126672626.1">
    <property type="nucleotide sequence ID" value="NZ_RYZR01000003.1"/>
</dbReference>
<feature type="domain" description="YdbS-like PH" evidence="2">
    <location>
        <begin position="78"/>
        <end position="152"/>
    </location>
</feature>
<keyword evidence="4" id="KW-1185">Reference proteome</keyword>
<keyword evidence="1" id="KW-0472">Membrane</keyword>
<accession>A0A432LWT4</accession>
<organism evidence="3 4">
    <name type="scientific">Dyella dinghuensis</name>
    <dbReference type="NCBI Taxonomy" id="1920169"/>
    <lineage>
        <taxon>Bacteria</taxon>
        <taxon>Pseudomonadati</taxon>
        <taxon>Pseudomonadota</taxon>
        <taxon>Gammaproteobacteria</taxon>
        <taxon>Lysobacterales</taxon>
        <taxon>Rhodanobacteraceae</taxon>
        <taxon>Dyella</taxon>
    </lineage>
</organism>
<evidence type="ECO:0000259" key="2">
    <source>
        <dbReference type="Pfam" id="PF03703"/>
    </source>
</evidence>
<dbReference type="OrthoDB" id="9152674at2"/>
<dbReference type="AlphaFoldDB" id="A0A432LWT4"/>
<dbReference type="EMBL" id="RYZR01000003">
    <property type="protein sequence ID" value="RUL65999.1"/>
    <property type="molecule type" value="Genomic_DNA"/>
</dbReference>
<feature type="transmembrane region" description="Helical" evidence="1">
    <location>
        <begin position="51"/>
        <end position="74"/>
    </location>
</feature>
<keyword evidence="1" id="KW-0812">Transmembrane</keyword>
<gene>
    <name evidence="3" type="ORF">EKH79_04680</name>
</gene>
<evidence type="ECO:0000313" key="3">
    <source>
        <dbReference type="EMBL" id="RUL65999.1"/>
    </source>
</evidence>
<dbReference type="Proteomes" id="UP000267077">
    <property type="component" value="Unassembled WGS sequence"/>
</dbReference>
<dbReference type="InterPro" id="IPR005182">
    <property type="entry name" value="YdbS-like_PH"/>
</dbReference>
<sequence>MAANMKACPACAEMIQGAARKCRYCGTDLDAYVAAREVVAERTLFSGHPKVIYTFSQYFFVVITVGIALLVYWIRSLATTYVITSQRIRIERGVFSKVQNNLELFRVDHFDVVKPFGMKVLGLCEVHLDSSDEDMPKVVLYGIPDLERMADELRDCSLRERTRRRVMPVERM</sequence>
<name>A0A432LWT4_9GAMM</name>
<evidence type="ECO:0000313" key="4">
    <source>
        <dbReference type="Proteomes" id="UP000267077"/>
    </source>
</evidence>
<protein>
    <recommendedName>
        <fullName evidence="2">YdbS-like PH domain-containing protein</fullName>
    </recommendedName>
</protein>
<keyword evidence="1" id="KW-1133">Transmembrane helix</keyword>